<evidence type="ECO:0000313" key="4">
    <source>
        <dbReference type="Proteomes" id="UP001154252"/>
    </source>
</evidence>
<name>A0A9W4KC21_9EURO</name>
<dbReference type="PANTHER" id="PTHR35395:SF1">
    <property type="entry name" value="DUF6536 DOMAIN-CONTAINING PROTEIN"/>
    <property type="match status" value="1"/>
</dbReference>
<dbReference type="InterPro" id="IPR046623">
    <property type="entry name" value="DUF6536"/>
</dbReference>
<feature type="transmembrane region" description="Helical" evidence="1">
    <location>
        <begin position="651"/>
        <end position="671"/>
    </location>
</feature>
<keyword evidence="1" id="KW-0472">Membrane</keyword>
<protein>
    <recommendedName>
        <fullName evidence="2">DUF6536 domain-containing protein</fullName>
    </recommendedName>
</protein>
<accession>A0A9W4KC21</accession>
<dbReference type="Pfam" id="PF20163">
    <property type="entry name" value="DUF6536"/>
    <property type="match status" value="1"/>
</dbReference>
<dbReference type="EMBL" id="CAJVRC010000863">
    <property type="protein sequence ID" value="CAG8898361.1"/>
    <property type="molecule type" value="Genomic_DNA"/>
</dbReference>
<comment type="caution">
    <text evidence="3">The sequence shown here is derived from an EMBL/GenBank/DDBJ whole genome shotgun (WGS) entry which is preliminary data.</text>
</comment>
<proteinExistence type="predicted"/>
<feature type="transmembrane region" description="Helical" evidence="1">
    <location>
        <begin position="585"/>
        <end position="606"/>
    </location>
</feature>
<dbReference type="OrthoDB" id="5429634at2759"/>
<evidence type="ECO:0000313" key="3">
    <source>
        <dbReference type="EMBL" id="CAG8898361.1"/>
    </source>
</evidence>
<dbReference type="AlphaFoldDB" id="A0A9W4KC21"/>
<dbReference type="Proteomes" id="UP001154252">
    <property type="component" value="Unassembled WGS sequence"/>
</dbReference>
<sequence length="864" mass="94738">MEYSPTPSMGSECIRRQWRRAKSVFSGQRYHGVPSGQIEKTSAIWSNRIQGQENLEGKTKAETIGHDRSSPGKPHWINGVLLCTKATTVLLLLNIIFIAVAAGLSNKNAENSAFSSFQVMYQGSCVLSKRWNIALHLIINVLSTGILGASNYCMQSLVAPSREEVDKYHARGRWLDIGCSSVRNLFVIGRSRLALWLVLLVTATPFHLLYNSMVFESVAVNELRVVVGPGDLNSSNVASLKTPALDQCFRIKPVFPGGDAAVYRGANVDSDDISNSYLSDIVPDGYSEGELNWHDFASDIARGDYERLDTQQCIDLHSFGKNGGAKVVVMLTNALSVSQGGTTAILSTSPIDGLAHADTTLSNDVEGSEFAGKTLMISIIDSGRSHYYTSDNFTQKACLDTLNDSSCSDAYDLFNWANLDVDQPSLERVNRYIQANTTSDITASDYILTCDDTSMNESKTYSVDGCLVINSEERCQLLYSPPICIIIALATLLKVVAMFLAARIGRHRSPPLLTVGDAVASFMEKPDSTTEGMCWLSNADVRRGAWKVPQKTEDPAEEPLGASQPEPKVYKRLSGRKHWMQASSLARWIATLILCLACIAVGAFLFEQALAPRGAGPWVTTATLHEMWKEGFSSTRGSTAFVDLKRTLPTLSSVVVANIPQLIITVSYFFYNSVLTSMLATAEYSSYGASPNPLRVTWPIKDSMQRSTYWLSMPYQYGVPLLVVYMILHWLISQSIFYVRVMAYDWIGRPIYQFSVSSLGYNPLAIFISLLVGAFMVCLLLGLSFRRFKSEIPLAGACSAAISAACHVPKDELLDRAGQGPVTWGETVASPSWAGDFGGIEDDKGHCSFTSLETVRPSLSKMYA</sequence>
<feature type="transmembrane region" description="Helical" evidence="1">
    <location>
        <begin position="759"/>
        <end position="783"/>
    </location>
</feature>
<feature type="transmembrane region" description="Helical" evidence="1">
    <location>
        <begin position="76"/>
        <end position="104"/>
    </location>
</feature>
<evidence type="ECO:0000256" key="1">
    <source>
        <dbReference type="SAM" id="Phobius"/>
    </source>
</evidence>
<feature type="transmembrane region" description="Helical" evidence="1">
    <location>
        <begin position="193"/>
        <end position="210"/>
    </location>
</feature>
<reference evidence="3" key="1">
    <citation type="submission" date="2021-07" db="EMBL/GenBank/DDBJ databases">
        <authorList>
            <person name="Branca A.L. A."/>
        </authorList>
    </citation>
    <scope>NUCLEOTIDE SEQUENCE</scope>
</reference>
<evidence type="ECO:0000259" key="2">
    <source>
        <dbReference type="Pfam" id="PF20163"/>
    </source>
</evidence>
<keyword evidence="4" id="KW-1185">Reference proteome</keyword>
<gene>
    <name evidence="3" type="ORF">PEGY_LOCUS5130</name>
</gene>
<organism evidence="3 4">
    <name type="scientific">Penicillium egyptiacum</name>
    <dbReference type="NCBI Taxonomy" id="1303716"/>
    <lineage>
        <taxon>Eukaryota</taxon>
        <taxon>Fungi</taxon>
        <taxon>Dikarya</taxon>
        <taxon>Ascomycota</taxon>
        <taxon>Pezizomycotina</taxon>
        <taxon>Eurotiomycetes</taxon>
        <taxon>Eurotiomycetidae</taxon>
        <taxon>Eurotiales</taxon>
        <taxon>Aspergillaceae</taxon>
        <taxon>Penicillium</taxon>
    </lineage>
</organism>
<keyword evidence="1" id="KW-1133">Transmembrane helix</keyword>
<feature type="transmembrane region" description="Helical" evidence="1">
    <location>
        <begin position="479"/>
        <end position="502"/>
    </location>
</feature>
<dbReference type="PANTHER" id="PTHR35395">
    <property type="entry name" value="DUF6536 DOMAIN-CONTAINING PROTEIN"/>
    <property type="match status" value="1"/>
</dbReference>
<keyword evidence="1" id="KW-0812">Transmembrane</keyword>
<feature type="transmembrane region" description="Helical" evidence="1">
    <location>
        <begin position="717"/>
        <end position="739"/>
    </location>
</feature>
<feature type="domain" description="DUF6536" evidence="2">
    <location>
        <begin position="76"/>
        <end position="231"/>
    </location>
</feature>